<feature type="domain" description="Cobalamin biosynthesis protein CobT VWA" evidence="1">
    <location>
        <begin position="7"/>
        <end position="88"/>
    </location>
</feature>
<dbReference type="InterPro" id="IPR025861">
    <property type="entry name" value="CobT_VWA_dom"/>
</dbReference>
<dbReference type="Proteomes" id="UP000320231">
    <property type="component" value="Chromosome"/>
</dbReference>
<proteinExistence type="predicted"/>
<dbReference type="InterPro" id="IPR036465">
    <property type="entry name" value="vWFA_dom_sf"/>
</dbReference>
<gene>
    <name evidence="2" type="ORF">HSBAA_63460</name>
</gene>
<dbReference type="EMBL" id="AP019514">
    <property type="protein sequence ID" value="BBI65040.1"/>
    <property type="molecule type" value="Genomic_DNA"/>
</dbReference>
<organism evidence="2 3">
    <name type="scientific">Vreelandella sulfidaeris</name>
    <dbReference type="NCBI Taxonomy" id="115553"/>
    <lineage>
        <taxon>Bacteria</taxon>
        <taxon>Pseudomonadati</taxon>
        <taxon>Pseudomonadota</taxon>
        <taxon>Gammaproteobacteria</taxon>
        <taxon>Oceanospirillales</taxon>
        <taxon>Halomonadaceae</taxon>
        <taxon>Vreelandella</taxon>
    </lineage>
</organism>
<accession>A0A455UFR0</accession>
<evidence type="ECO:0000313" key="3">
    <source>
        <dbReference type="Proteomes" id="UP000320231"/>
    </source>
</evidence>
<evidence type="ECO:0000259" key="1">
    <source>
        <dbReference type="Pfam" id="PF11775"/>
    </source>
</evidence>
<name>A0A455UFR0_9GAMM</name>
<dbReference type="KEGG" id="hsr:HSBAA_63460"/>
<dbReference type="AlphaFoldDB" id="A0A455UFR0"/>
<dbReference type="SUPFAM" id="SSF53300">
    <property type="entry name" value="vWA-like"/>
    <property type="match status" value="1"/>
</dbReference>
<evidence type="ECO:0000313" key="2">
    <source>
        <dbReference type="EMBL" id="BBI65040.1"/>
    </source>
</evidence>
<reference evidence="2 3" key="1">
    <citation type="journal article" date="2019" name="Microbiol. Resour. Announc.">
        <title>Complete Genome Sequence of Halomonas sulfidaeris Strain Esulfide1 Isolated from a Metal Sulfide Rock at a Depth of 2,200 Meters, Obtained Using Nanopore Sequencing.</title>
        <authorList>
            <person name="Saito M."/>
            <person name="Nishigata A."/>
            <person name="Galipon J."/>
            <person name="Arakawa K."/>
        </authorList>
    </citation>
    <scope>NUCLEOTIDE SEQUENCE [LARGE SCALE GENOMIC DNA]</scope>
    <source>
        <strain evidence="2 3">ATCC BAA-803</strain>
    </source>
</reference>
<sequence>MINPPSVFRFEKEAQMPEACVTLLVDQSGSMDLRRRQMAAMAIELAIHTLEICKIRCEVLGFTTRYTADNPVLRSWLQRGKPSIRVDLTLYSILFIKHLSSHGDAPSIN</sequence>
<dbReference type="Pfam" id="PF11775">
    <property type="entry name" value="CobT_C"/>
    <property type="match status" value="1"/>
</dbReference>
<protein>
    <recommendedName>
        <fullName evidence="1">Cobalamin biosynthesis protein CobT VWA domain-containing protein</fullName>
    </recommendedName>
</protein>